<keyword evidence="1" id="KW-0812">Transmembrane</keyword>
<evidence type="ECO:0000313" key="2">
    <source>
        <dbReference type="EMBL" id="NUU92139.1"/>
    </source>
</evidence>
<feature type="transmembrane region" description="Helical" evidence="1">
    <location>
        <begin position="29"/>
        <end position="48"/>
    </location>
</feature>
<dbReference type="EMBL" id="GILB01011806">
    <property type="protein sequence ID" value="NUU92139.1"/>
    <property type="molecule type" value="Transcribed_RNA"/>
</dbReference>
<reference evidence="2" key="1">
    <citation type="submission" date="2020-03" db="EMBL/GenBank/DDBJ databases">
        <authorList>
            <person name="Zhang R."/>
        </authorList>
    </citation>
    <scope>NUCLEOTIDE SEQUENCE</scope>
</reference>
<evidence type="ECO:0000256" key="1">
    <source>
        <dbReference type="SAM" id="Phobius"/>
    </source>
</evidence>
<protein>
    <submittedName>
        <fullName evidence="2">Uncharacterized protein</fullName>
    </submittedName>
</protein>
<proteinExistence type="predicted"/>
<sequence length="118" mass="13937">MVCLRCDLLHVSSDKVMIFSPPMRQNHDLLFTTILSIIYPSWWGWVPFARYIKLYYICVEMSFTASLMNLMNFVNADQMHQLFWIAHLVRCAYWVFISDSQVTFTVCLDGFMFDSESP</sequence>
<organism evidence="2">
    <name type="scientific">Populus davidiana</name>
    <dbReference type="NCBI Taxonomy" id="266767"/>
    <lineage>
        <taxon>Eukaryota</taxon>
        <taxon>Viridiplantae</taxon>
        <taxon>Streptophyta</taxon>
        <taxon>Embryophyta</taxon>
        <taxon>Tracheophyta</taxon>
        <taxon>Spermatophyta</taxon>
        <taxon>Magnoliopsida</taxon>
        <taxon>eudicotyledons</taxon>
        <taxon>Gunneridae</taxon>
        <taxon>Pentapetalae</taxon>
        <taxon>rosids</taxon>
        <taxon>fabids</taxon>
        <taxon>Malpighiales</taxon>
        <taxon>Salicaceae</taxon>
        <taxon>Saliceae</taxon>
        <taxon>Populus</taxon>
    </lineage>
</organism>
<name>A0A6M2F8W8_9ROSI</name>
<keyword evidence="1" id="KW-0472">Membrane</keyword>
<accession>A0A6M2F8W8</accession>
<dbReference type="AlphaFoldDB" id="A0A6M2F8W8"/>
<keyword evidence="1" id="KW-1133">Transmembrane helix</keyword>